<feature type="compositionally biased region" description="Low complexity" evidence="1">
    <location>
        <begin position="108"/>
        <end position="117"/>
    </location>
</feature>
<name>A0AAE0KAG9_9PEZI</name>
<evidence type="ECO:0000313" key="2">
    <source>
        <dbReference type="EMBL" id="KAK3372512.1"/>
    </source>
</evidence>
<dbReference type="EMBL" id="JAULSW010000008">
    <property type="protein sequence ID" value="KAK3372512.1"/>
    <property type="molecule type" value="Genomic_DNA"/>
</dbReference>
<accession>A0AAE0KAG9</accession>
<feature type="region of interest" description="Disordered" evidence="1">
    <location>
        <begin position="172"/>
        <end position="302"/>
    </location>
</feature>
<feature type="compositionally biased region" description="Low complexity" evidence="1">
    <location>
        <begin position="32"/>
        <end position="43"/>
    </location>
</feature>
<organism evidence="2 3">
    <name type="scientific">Podospora didyma</name>
    <dbReference type="NCBI Taxonomy" id="330526"/>
    <lineage>
        <taxon>Eukaryota</taxon>
        <taxon>Fungi</taxon>
        <taxon>Dikarya</taxon>
        <taxon>Ascomycota</taxon>
        <taxon>Pezizomycotina</taxon>
        <taxon>Sordariomycetes</taxon>
        <taxon>Sordariomycetidae</taxon>
        <taxon>Sordariales</taxon>
        <taxon>Podosporaceae</taxon>
        <taxon>Podospora</taxon>
    </lineage>
</organism>
<dbReference type="AlphaFoldDB" id="A0AAE0KAG9"/>
<feature type="compositionally biased region" description="Low complexity" evidence="1">
    <location>
        <begin position="272"/>
        <end position="284"/>
    </location>
</feature>
<dbReference type="Proteomes" id="UP001285441">
    <property type="component" value="Unassembled WGS sequence"/>
</dbReference>
<evidence type="ECO:0000313" key="3">
    <source>
        <dbReference type="Proteomes" id="UP001285441"/>
    </source>
</evidence>
<sequence length="392" mass="39737">MPGLTVTTDIPAANVAAPAPPAPAQPGTSSNTHHTSPQRTSSPTRPPVSPITPTLGPKRISSSGTSSKTTGAKGAKGPSNSDNSIPDDPPNFALGRPAFAHSQPDQVAIAPPAAEPIAFDDNPDVLALKSAISILQLQRARATADMQALSRAKAAALADPGAFVADLAAGKVGMDGDPLMLPGGGGDSDGSDDDSEEDYDSSPSSPSSSDGEESIKPEPESESGSDSQNRITTAQTDTDGDVSMTGDSGGGPDIPTTTKSTKSNIRKKRKGSTTTNPDSSSSSDNKQKARGATENPAAAWRKLPKPQTVVRCPPVNWAQYGIVGESLDKLHAEQVAAPTLGAPAVLGPGATYQFKGGDAAAAGARGGRLVGIAAPYTPGRDKIDKKAKGGRR</sequence>
<proteinExistence type="predicted"/>
<evidence type="ECO:0000256" key="1">
    <source>
        <dbReference type="SAM" id="MobiDB-lite"/>
    </source>
</evidence>
<protein>
    <submittedName>
        <fullName evidence="2">Uncharacterized protein</fullName>
    </submittedName>
</protein>
<feature type="compositionally biased region" description="Polar residues" evidence="1">
    <location>
        <begin position="226"/>
        <end position="237"/>
    </location>
</feature>
<feature type="compositionally biased region" description="Acidic residues" evidence="1">
    <location>
        <begin position="189"/>
        <end position="200"/>
    </location>
</feature>
<dbReference type="InterPro" id="IPR037830">
    <property type="entry name" value="ZZZ3"/>
</dbReference>
<feature type="compositionally biased region" description="Low complexity" evidence="1">
    <location>
        <begin position="61"/>
        <end position="77"/>
    </location>
</feature>
<keyword evidence="3" id="KW-1185">Reference proteome</keyword>
<feature type="region of interest" description="Disordered" evidence="1">
    <location>
        <begin position="1"/>
        <end position="119"/>
    </location>
</feature>
<dbReference type="PANTHER" id="PTHR22705">
    <property type="entry name" value="ZINC FINGER, ZZ DOMAIN CONTAINING 3"/>
    <property type="match status" value="1"/>
</dbReference>
<comment type="caution">
    <text evidence="2">The sequence shown here is derived from an EMBL/GenBank/DDBJ whole genome shotgun (WGS) entry which is preliminary data.</text>
</comment>
<reference evidence="2" key="2">
    <citation type="submission" date="2023-06" db="EMBL/GenBank/DDBJ databases">
        <authorList>
            <consortium name="Lawrence Berkeley National Laboratory"/>
            <person name="Haridas S."/>
            <person name="Hensen N."/>
            <person name="Bonometti L."/>
            <person name="Westerberg I."/>
            <person name="Brannstrom I.O."/>
            <person name="Guillou S."/>
            <person name="Cros-Aarteil S."/>
            <person name="Calhoun S."/>
            <person name="Kuo A."/>
            <person name="Mondo S."/>
            <person name="Pangilinan J."/>
            <person name="Riley R."/>
            <person name="LaButti K."/>
            <person name="Andreopoulos B."/>
            <person name="Lipzen A."/>
            <person name="Chen C."/>
            <person name="Yanf M."/>
            <person name="Daum C."/>
            <person name="Ng V."/>
            <person name="Clum A."/>
            <person name="Steindorff A."/>
            <person name="Ohm R."/>
            <person name="Martin F."/>
            <person name="Silar P."/>
            <person name="Natvig D."/>
            <person name="Lalanne C."/>
            <person name="Gautier V."/>
            <person name="Ament-velasquez S.L."/>
            <person name="Kruys A."/>
            <person name="Hutchinson M.I."/>
            <person name="Powell A.J."/>
            <person name="Barry K."/>
            <person name="Miller A.N."/>
            <person name="Grigoriev I.V."/>
            <person name="Debuchy R."/>
            <person name="Gladieux P."/>
            <person name="Thoren M.H."/>
            <person name="Johannesson H."/>
        </authorList>
    </citation>
    <scope>NUCLEOTIDE SEQUENCE</scope>
    <source>
        <strain evidence="2">CBS 232.78</strain>
    </source>
</reference>
<reference evidence="2" key="1">
    <citation type="journal article" date="2023" name="Mol. Phylogenet. Evol.">
        <title>Genome-scale phylogeny and comparative genomics of the fungal order Sordariales.</title>
        <authorList>
            <person name="Hensen N."/>
            <person name="Bonometti L."/>
            <person name="Westerberg I."/>
            <person name="Brannstrom I.O."/>
            <person name="Guillou S."/>
            <person name="Cros-Aarteil S."/>
            <person name="Calhoun S."/>
            <person name="Haridas S."/>
            <person name="Kuo A."/>
            <person name="Mondo S."/>
            <person name="Pangilinan J."/>
            <person name="Riley R."/>
            <person name="LaButti K."/>
            <person name="Andreopoulos B."/>
            <person name="Lipzen A."/>
            <person name="Chen C."/>
            <person name="Yan M."/>
            <person name="Daum C."/>
            <person name="Ng V."/>
            <person name="Clum A."/>
            <person name="Steindorff A."/>
            <person name="Ohm R.A."/>
            <person name="Martin F."/>
            <person name="Silar P."/>
            <person name="Natvig D.O."/>
            <person name="Lalanne C."/>
            <person name="Gautier V."/>
            <person name="Ament-Velasquez S.L."/>
            <person name="Kruys A."/>
            <person name="Hutchinson M.I."/>
            <person name="Powell A.J."/>
            <person name="Barry K."/>
            <person name="Miller A.N."/>
            <person name="Grigoriev I.V."/>
            <person name="Debuchy R."/>
            <person name="Gladieux P."/>
            <person name="Hiltunen Thoren M."/>
            <person name="Johannesson H."/>
        </authorList>
    </citation>
    <scope>NUCLEOTIDE SEQUENCE</scope>
    <source>
        <strain evidence="2">CBS 232.78</strain>
    </source>
</reference>
<gene>
    <name evidence="2" type="ORF">B0H63DRAFT_485074</name>
</gene>
<dbReference type="PANTHER" id="PTHR22705:SF0">
    <property type="entry name" value="ZZ-TYPE ZINC FINGER-CONTAINING PROTEIN 3"/>
    <property type="match status" value="1"/>
</dbReference>